<proteinExistence type="predicted"/>
<reference evidence="2" key="1">
    <citation type="submission" date="2019-11" db="EMBL/GenBank/DDBJ databases">
        <title>Genomic insights into an expanded diversity of filamentous marine cyanobacteria reveals the extraordinary biosynthetic potential of Moorea and Okeania.</title>
        <authorList>
            <person name="Ferreira Leao T."/>
            <person name="Wang M."/>
            <person name="Moss N."/>
            <person name="Da Silva R."/>
            <person name="Sanders J."/>
            <person name="Nurk S."/>
            <person name="Gurevich A."/>
            <person name="Humphrey G."/>
            <person name="Reher R."/>
            <person name="Zhu Q."/>
            <person name="Belda-Ferre P."/>
            <person name="Glukhov E."/>
            <person name="Rex R."/>
            <person name="Dorrestein P.C."/>
            <person name="Knight R."/>
            <person name="Pevzner P."/>
            <person name="Gerwick W.H."/>
            <person name="Gerwick L."/>
        </authorList>
    </citation>
    <scope>NUCLEOTIDE SEQUENCE</scope>
    <source>
        <strain evidence="2">SIO1C4</strain>
    </source>
</reference>
<organism evidence="2">
    <name type="scientific">Symploca sp. SIO1C4</name>
    <dbReference type="NCBI Taxonomy" id="2607765"/>
    <lineage>
        <taxon>Bacteria</taxon>
        <taxon>Bacillati</taxon>
        <taxon>Cyanobacteriota</taxon>
        <taxon>Cyanophyceae</taxon>
        <taxon>Coleofasciculales</taxon>
        <taxon>Coleofasciculaceae</taxon>
        <taxon>Symploca</taxon>
    </lineage>
</organism>
<comment type="caution">
    <text evidence="2">The sequence shown here is derived from an EMBL/GenBank/DDBJ whole genome shotgun (WGS) entry which is preliminary data.</text>
</comment>
<gene>
    <name evidence="2" type="ORF">F6J89_05625</name>
</gene>
<name>A0A6B3N8D3_9CYAN</name>
<evidence type="ECO:0000256" key="1">
    <source>
        <dbReference type="SAM" id="MobiDB-lite"/>
    </source>
</evidence>
<sequence>MAKQTAIGAVAPEAISLLGQRQRRLARRASTRGDCLSEQCQRRSQIHP</sequence>
<evidence type="ECO:0000313" key="2">
    <source>
        <dbReference type="EMBL" id="NER27115.1"/>
    </source>
</evidence>
<protein>
    <submittedName>
        <fullName evidence="2">Uncharacterized protein</fullName>
    </submittedName>
</protein>
<feature type="region of interest" description="Disordered" evidence="1">
    <location>
        <begin position="29"/>
        <end position="48"/>
    </location>
</feature>
<dbReference type="AlphaFoldDB" id="A0A6B3N8D3"/>
<accession>A0A6B3N8D3</accession>
<dbReference type="EMBL" id="JAAHFQ010000074">
    <property type="protein sequence ID" value="NER27115.1"/>
    <property type="molecule type" value="Genomic_DNA"/>
</dbReference>
<feature type="compositionally biased region" description="Polar residues" evidence="1">
    <location>
        <begin position="38"/>
        <end position="48"/>
    </location>
</feature>